<dbReference type="SUPFAM" id="SSF51679">
    <property type="entry name" value="Bacterial luciferase-like"/>
    <property type="match status" value="1"/>
</dbReference>
<feature type="domain" description="Luciferase-like" evidence="1">
    <location>
        <begin position="11"/>
        <end position="300"/>
    </location>
</feature>
<proteinExistence type="predicted"/>
<evidence type="ECO:0000313" key="2">
    <source>
        <dbReference type="EMBL" id="ACF09627.1"/>
    </source>
</evidence>
<dbReference type="NCBIfam" id="TIGR03617">
    <property type="entry name" value="F420_MSMEG_2256"/>
    <property type="match status" value="1"/>
</dbReference>
<dbReference type="EMBL" id="EU686620">
    <property type="protein sequence ID" value="ACF09627.1"/>
    <property type="molecule type" value="Genomic_DNA"/>
</dbReference>
<dbReference type="GO" id="GO:0016705">
    <property type="term" value="F:oxidoreductase activity, acting on paired donors, with incorporation or reduction of molecular oxygen"/>
    <property type="evidence" value="ECO:0007669"/>
    <property type="project" value="InterPro"/>
</dbReference>
<sequence length="341" mass="38296">MDIDVVLADYSINNISDLSLQAEEIGFNCLWTSETKHNPFLPLAIASQNTNKIKLGTAISVALARSPMVLAYTSWDLSQLSHGRFFLGLGTQVRAHVKRRFGMPWDSPVSQLKEIISCIRHIWNCWQTQTRLNFNGKYYKLNLMTPFFNPGPIDYPDIPIYIAGVNESLCKAAGEVCDGFHVHPLHTKEYIEDFIVPNIKVGCESNDRNIKDVSISGSVFVITGPDSDSMQKSKEFVRSQVAFYSSTPTYSTVLEMHGWGNVAKELNKLSSSGNFKDMPKLITDEILDTVAITGQPHEIAPLALKKYSGLLDRINFYLPFKSDMSPAVSYWWKNTIKAIQS</sequence>
<dbReference type="InterPro" id="IPR050564">
    <property type="entry name" value="F420-G6PD/mer"/>
</dbReference>
<dbReference type="InterPro" id="IPR019919">
    <property type="entry name" value="Lucif-like_OxRdtase_MSMEG_2256"/>
</dbReference>
<dbReference type="PANTHER" id="PTHR43244">
    <property type="match status" value="1"/>
</dbReference>
<organism evidence="2">
    <name type="scientific">uncultured marine crenarchaeote AD1000-325-A12</name>
    <dbReference type="NCBI Taxonomy" id="526639"/>
    <lineage>
        <taxon>Archaea</taxon>
        <taxon>Nitrososphaerota</taxon>
        <taxon>Nitrososphaeria</taxon>
        <taxon>Nitrosopumilales</taxon>
        <taxon>environmental samples</taxon>
    </lineage>
</organism>
<reference evidence="2" key="2">
    <citation type="submission" date="2008-05" db="EMBL/GenBank/DDBJ databases">
        <authorList>
            <person name="Martin-Cuadrado A.-B."/>
            <person name="Rodriguez-Valera F."/>
            <person name="Moreira D."/>
            <person name="Alba J.-C."/>
            <person name="Ivars-Martinez E."/>
            <person name="Henn M.R."/>
            <person name="Talla E."/>
            <person name="Lopez-Garcia P."/>
        </authorList>
    </citation>
    <scope>NUCLEOTIDE SEQUENCE</scope>
</reference>
<dbReference type="PANTHER" id="PTHR43244:SF2">
    <property type="entry name" value="CONSERVED HYPOTHETICAL ALANINE AND PROLINE-RICH PROTEIN"/>
    <property type="match status" value="1"/>
</dbReference>
<dbReference type="InterPro" id="IPR036661">
    <property type="entry name" value="Luciferase-like_sf"/>
</dbReference>
<name>B3V5N9_9ARCH</name>
<accession>B3V5N9</accession>
<dbReference type="AlphaFoldDB" id="B3V5N9"/>
<protein>
    <submittedName>
        <fullName evidence="2">Probable oxidoreductase/luciferase-like protein</fullName>
    </submittedName>
</protein>
<dbReference type="CDD" id="cd01097">
    <property type="entry name" value="Tetrahydromethanopterin_reductase"/>
    <property type="match status" value="1"/>
</dbReference>
<dbReference type="Gene3D" id="3.20.20.30">
    <property type="entry name" value="Luciferase-like domain"/>
    <property type="match status" value="1"/>
</dbReference>
<evidence type="ECO:0000259" key="1">
    <source>
        <dbReference type="Pfam" id="PF00296"/>
    </source>
</evidence>
<dbReference type="Pfam" id="PF00296">
    <property type="entry name" value="Bac_luciferase"/>
    <property type="match status" value="1"/>
</dbReference>
<dbReference type="InterPro" id="IPR011251">
    <property type="entry name" value="Luciferase-like_dom"/>
</dbReference>
<reference evidence="2" key="1">
    <citation type="journal article" date="2008" name="ISME J.">
        <title>Hindsight in the relative abundance, metabolic potential and genome dynamics of uncultivated marine archaea from comparative metagenomic analyses of bathypelagic plankton of different oceanic regions.</title>
        <authorList>
            <person name="Martin-Cuadrado A.B."/>
            <person name="Rodriguez-Valera F."/>
            <person name="Moreira D."/>
            <person name="Alba J.C."/>
            <person name="Ivars-Martinez E."/>
            <person name="Henn M.R."/>
            <person name="Talla E."/>
            <person name="Lopez-Garcia P."/>
        </authorList>
    </citation>
    <scope>NUCLEOTIDE SEQUENCE</scope>
</reference>